<sequence length="284" mass="31441">MSNAKRYTPDNDSLGQIRLGIKGILLYLMPTPVLIAAVVSLVSGDFWPTIINGGAFAAFMLAAVIARHGFKVEHQYHTKKLAMAPTTPFKSVAAIILSVTTGVTAWLAADYSLFSSILIGGATLLAFYLCYGLDPRRDKTGNIGLGVSAEEVFEALESANIKIDAIENARKTINNVKFDQHLDRIIGKARNILTVIENDPTDLPRARKFLKVYLNGTQRVTESYAKTHRNEATTVELDSNFANVLNSIESTFDEQHEKLKKQDRFDLDVNIEVLETQLKREGIL</sequence>
<keyword evidence="4" id="KW-1185">Reference proteome</keyword>
<name>A0A317CBJ5_9GAMM</name>
<feature type="transmembrane region" description="Helical" evidence="2">
    <location>
        <begin position="114"/>
        <end position="133"/>
    </location>
</feature>
<protein>
    <submittedName>
        <fullName evidence="3">5-bromo-4-chloroindolyl phosphate hydrolysis protein</fullName>
    </submittedName>
</protein>
<evidence type="ECO:0000256" key="1">
    <source>
        <dbReference type="SAM" id="Coils"/>
    </source>
</evidence>
<gene>
    <name evidence="3" type="ORF">DKT75_11075</name>
</gene>
<keyword evidence="1" id="KW-0175">Coiled coil</keyword>
<keyword evidence="2" id="KW-0472">Membrane</keyword>
<dbReference type="AlphaFoldDB" id="A0A317CBJ5"/>
<feature type="coiled-coil region" evidence="1">
    <location>
        <begin position="149"/>
        <end position="176"/>
    </location>
</feature>
<dbReference type="Pfam" id="PF10112">
    <property type="entry name" value="Halogen_Hydrol"/>
    <property type="match status" value="1"/>
</dbReference>
<reference evidence="3 4" key="1">
    <citation type="submission" date="2018-05" db="EMBL/GenBank/DDBJ databases">
        <title>Leucothrix arctica sp. nov., isolated from Arctic seawater.</title>
        <authorList>
            <person name="Choi A."/>
            <person name="Baek K."/>
        </authorList>
    </citation>
    <scope>NUCLEOTIDE SEQUENCE [LARGE SCALE GENOMIC DNA]</scope>
    <source>
        <strain evidence="3 4">IMCC9719</strain>
    </source>
</reference>
<evidence type="ECO:0000313" key="4">
    <source>
        <dbReference type="Proteomes" id="UP000245506"/>
    </source>
</evidence>
<accession>A0A317CBJ5</accession>
<dbReference type="Proteomes" id="UP000245506">
    <property type="component" value="Unassembled WGS sequence"/>
</dbReference>
<dbReference type="InterPro" id="IPR018770">
    <property type="entry name" value="ChloroindolylP_hydrolase"/>
</dbReference>
<dbReference type="RefSeq" id="WP_109823495.1">
    <property type="nucleotide sequence ID" value="NZ_QGKL01000031.1"/>
</dbReference>
<proteinExistence type="predicted"/>
<keyword evidence="2" id="KW-0812">Transmembrane</keyword>
<feature type="transmembrane region" description="Helical" evidence="2">
    <location>
        <begin position="24"/>
        <end position="44"/>
    </location>
</feature>
<feature type="transmembrane region" description="Helical" evidence="2">
    <location>
        <begin position="91"/>
        <end position="108"/>
    </location>
</feature>
<feature type="transmembrane region" description="Helical" evidence="2">
    <location>
        <begin position="50"/>
        <end position="70"/>
    </location>
</feature>
<dbReference type="OrthoDB" id="6195606at2"/>
<comment type="caution">
    <text evidence="3">The sequence shown here is derived from an EMBL/GenBank/DDBJ whole genome shotgun (WGS) entry which is preliminary data.</text>
</comment>
<evidence type="ECO:0000313" key="3">
    <source>
        <dbReference type="EMBL" id="PWQ95916.1"/>
    </source>
</evidence>
<keyword evidence="2" id="KW-1133">Transmembrane helix</keyword>
<evidence type="ECO:0000256" key="2">
    <source>
        <dbReference type="SAM" id="Phobius"/>
    </source>
</evidence>
<organism evidence="3 4">
    <name type="scientific">Leucothrix arctica</name>
    <dbReference type="NCBI Taxonomy" id="1481894"/>
    <lineage>
        <taxon>Bacteria</taxon>
        <taxon>Pseudomonadati</taxon>
        <taxon>Pseudomonadota</taxon>
        <taxon>Gammaproteobacteria</taxon>
        <taxon>Thiotrichales</taxon>
        <taxon>Thiotrichaceae</taxon>
        <taxon>Leucothrix</taxon>
    </lineage>
</organism>
<dbReference type="EMBL" id="QGKL01000031">
    <property type="protein sequence ID" value="PWQ95916.1"/>
    <property type="molecule type" value="Genomic_DNA"/>
</dbReference>